<dbReference type="Gene3D" id="3.40.50.80">
    <property type="entry name" value="Nucleotide-binding domain of ferredoxin-NADP reductase (FNR) module"/>
    <property type="match status" value="1"/>
</dbReference>
<comment type="subunit">
    <text evidence="11">Heterotetramer of 2 PyrK and 2 PyrD type B subunits.</text>
</comment>
<accession>A0A833L0J5</accession>
<dbReference type="Pfam" id="PF10418">
    <property type="entry name" value="DHODB_Fe-S_bind"/>
    <property type="match status" value="1"/>
</dbReference>
<keyword evidence="10 11" id="KW-0411">Iron-sulfur</keyword>
<dbReference type="InterPro" id="IPR017938">
    <property type="entry name" value="Riboflavin_synthase-like_b-brl"/>
</dbReference>
<dbReference type="GO" id="GO:0009055">
    <property type="term" value="F:electron transfer activity"/>
    <property type="evidence" value="ECO:0007669"/>
    <property type="project" value="UniProtKB-UniRule"/>
</dbReference>
<feature type="binding site" evidence="11 12">
    <location>
        <begin position="76"/>
        <end position="77"/>
    </location>
    <ligand>
        <name>FAD</name>
        <dbReference type="ChEBI" id="CHEBI:57692"/>
    </ligand>
</feature>
<dbReference type="PIRSF" id="PIRSF006816">
    <property type="entry name" value="Cyc3_hyd_g"/>
    <property type="match status" value="1"/>
</dbReference>
<keyword evidence="7 11" id="KW-0665">Pyrimidine biosynthesis</keyword>
<comment type="pathway">
    <text evidence="11">Pyrimidine metabolism; UMP biosynthesis via de novo pathway; orotate from (S)-dihydroorotate (NAD(+) route): step 1/1.</text>
</comment>
<keyword evidence="3 11" id="KW-0285">Flavoprotein</keyword>
<dbReference type="EMBL" id="WPAF01000017">
    <property type="protein sequence ID" value="KAF0133830.1"/>
    <property type="molecule type" value="Genomic_DNA"/>
</dbReference>
<gene>
    <name evidence="11" type="primary">pyrK</name>
    <name evidence="15" type="ORF">FD145_1040</name>
</gene>
<dbReference type="InterPro" id="IPR050353">
    <property type="entry name" value="PyrK_electron_transfer"/>
</dbReference>
<evidence type="ECO:0000256" key="11">
    <source>
        <dbReference type="HAMAP-Rule" id="MF_01211"/>
    </source>
</evidence>
<dbReference type="Pfam" id="PF00970">
    <property type="entry name" value="FAD_binding_6"/>
    <property type="match status" value="1"/>
</dbReference>
<proteinExistence type="inferred from homology"/>
<comment type="cofactor">
    <cofactor evidence="13">
        <name>[2Fe-2S] cluster</name>
        <dbReference type="ChEBI" id="CHEBI:190135"/>
    </cofactor>
    <text evidence="13">Binds 1 [2Fe-2S] cluster per subunit.</text>
</comment>
<evidence type="ECO:0000256" key="13">
    <source>
        <dbReference type="PIRSR" id="PIRSR006816-2"/>
    </source>
</evidence>
<comment type="caution">
    <text evidence="11">Lacks conserved residue(s) required for the propagation of feature annotation.</text>
</comment>
<evidence type="ECO:0000256" key="9">
    <source>
        <dbReference type="ARBA" id="ARBA00023004"/>
    </source>
</evidence>
<feature type="binding site" evidence="11 13">
    <location>
        <position position="226"/>
    </location>
    <ligand>
        <name>[2Fe-2S] cluster</name>
        <dbReference type="ChEBI" id="CHEBI:190135"/>
    </ligand>
</feature>
<dbReference type="SUPFAM" id="SSF52343">
    <property type="entry name" value="Ferredoxin reductase-like, C-terminal NADP-linked domain"/>
    <property type="match status" value="1"/>
</dbReference>
<evidence type="ECO:0000256" key="7">
    <source>
        <dbReference type="ARBA" id="ARBA00022975"/>
    </source>
</evidence>
<protein>
    <recommendedName>
        <fullName evidence="11">Dihydroorotate dehydrogenase B (NAD(+)), electron transfer subunit</fullName>
    </recommendedName>
    <alternativeName>
        <fullName evidence="11">Dihydroorotate oxidase B, electron transfer subunit</fullName>
    </alternativeName>
</protein>
<evidence type="ECO:0000256" key="3">
    <source>
        <dbReference type="ARBA" id="ARBA00022630"/>
    </source>
</evidence>
<feature type="domain" description="FAD-binding FR-type" evidence="14">
    <location>
        <begin position="1"/>
        <end position="101"/>
    </location>
</feature>
<dbReference type="HAMAP" id="MF_01211">
    <property type="entry name" value="DHODB_Fe_S_bind"/>
    <property type="match status" value="1"/>
</dbReference>
<evidence type="ECO:0000256" key="5">
    <source>
        <dbReference type="ARBA" id="ARBA00022723"/>
    </source>
</evidence>
<evidence type="ECO:0000256" key="4">
    <source>
        <dbReference type="ARBA" id="ARBA00022714"/>
    </source>
</evidence>
<dbReference type="GO" id="GO:0044205">
    <property type="term" value="P:'de novo' UMP biosynthetic process"/>
    <property type="evidence" value="ECO:0007669"/>
    <property type="project" value="UniProtKB-UniRule"/>
</dbReference>
<comment type="similarity">
    <text evidence="1 11">Belongs to the PyrK family.</text>
</comment>
<evidence type="ECO:0000259" key="14">
    <source>
        <dbReference type="PROSITE" id="PS51384"/>
    </source>
</evidence>
<dbReference type="Gene3D" id="2.10.240.10">
    <property type="entry name" value="Dihydroorotate dehydrogenase, electron transfer subunit"/>
    <property type="match status" value="1"/>
</dbReference>
<keyword evidence="9 11" id="KW-0408">Iron</keyword>
<keyword evidence="8 11" id="KW-0249">Electron transport</keyword>
<dbReference type="InterPro" id="IPR039261">
    <property type="entry name" value="FNR_nucleotide-bd"/>
</dbReference>
<dbReference type="AlphaFoldDB" id="A0A833L0J5"/>
<feature type="binding site" evidence="11 12">
    <location>
        <begin position="52"/>
        <end position="55"/>
    </location>
    <ligand>
        <name>FAD</name>
        <dbReference type="ChEBI" id="CHEBI:57692"/>
    </ligand>
</feature>
<dbReference type="SUPFAM" id="SSF63380">
    <property type="entry name" value="Riboflavin synthase domain-like"/>
    <property type="match status" value="1"/>
</dbReference>
<dbReference type="InterPro" id="IPR012165">
    <property type="entry name" value="Cyt_c3_hydrogenase_gsu"/>
</dbReference>
<dbReference type="InterPro" id="IPR037117">
    <property type="entry name" value="Dihydroorotate_DH_ele_sf"/>
</dbReference>
<dbReference type="Pfam" id="PF00175">
    <property type="entry name" value="NAD_binding_1"/>
    <property type="match status" value="1"/>
</dbReference>
<evidence type="ECO:0000313" key="15">
    <source>
        <dbReference type="EMBL" id="KAF0133830.1"/>
    </source>
</evidence>
<sequence length="251" mass="27396">MIQEDALVLDQKQISDKYFKLTLKSQFISNNSKPGQFVNVKVSPSITPLLRRPISIHKINKENNSFDLLYEIVGAGTEILSKRKVGEKISVLGPLGNGFTIKNTPALLVAGGMGVAPLYFLAEEMKKASIDAVILIGGKRSDSINCEEDFKKLGFNVFVTTEDGSKGEKGLIINLLRNHLNRQAIYACGPKAMLKEISKMAAHKKIGCQVSMESYMACGIGSCKGCAVKTKSGYQMACKDGPVFNAEEIIW</sequence>
<keyword evidence="2 11" id="KW-0813">Transport</keyword>
<dbReference type="InterPro" id="IPR023455">
    <property type="entry name" value="Dihydroorotate_DHASE_ETsu"/>
</dbReference>
<reference evidence="15 16" key="1">
    <citation type="submission" date="2019-12" db="EMBL/GenBank/DDBJ databases">
        <authorList>
            <person name="Wolfe R."/>
            <person name="Danczak R."/>
            <person name="Wilkins M."/>
        </authorList>
    </citation>
    <scope>NUCLEOTIDE SEQUENCE [LARGE SCALE GENOMIC DNA]</scope>
    <source>
        <strain evidence="15">X2_MaxBin.013</strain>
    </source>
</reference>
<dbReference type="Gene3D" id="2.40.30.10">
    <property type="entry name" value="Translation factors"/>
    <property type="match status" value="1"/>
</dbReference>
<evidence type="ECO:0000256" key="10">
    <source>
        <dbReference type="ARBA" id="ARBA00023014"/>
    </source>
</evidence>
<dbReference type="GO" id="GO:0016491">
    <property type="term" value="F:oxidoreductase activity"/>
    <property type="evidence" value="ECO:0007669"/>
    <property type="project" value="InterPro"/>
</dbReference>
<feature type="binding site" evidence="11 13">
    <location>
        <position position="218"/>
    </location>
    <ligand>
        <name>[2Fe-2S] cluster</name>
        <dbReference type="ChEBI" id="CHEBI:190135"/>
    </ligand>
</feature>
<keyword evidence="4 11" id="KW-0001">2Fe-2S</keyword>
<feature type="binding site" evidence="11 13">
    <location>
        <position position="223"/>
    </location>
    <ligand>
        <name>[2Fe-2S] cluster</name>
        <dbReference type="ChEBI" id="CHEBI:190135"/>
    </ligand>
</feature>
<dbReference type="InterPro" id="IPR001433">
    <property type="entry name" value="OxRdtase_FAD/NAD-bd"/>
</dbReference>
<dbReference type="Proteomes" id="UP000488506">
    <property type="component" value="Unassembled WGS sequence"/>
</dbReference>
<dbReference type="InterPro" id="IPR017927">
    <property type="entry name" value="FAD-bd_FR_type"/>
</dbReference>
<dbReference type="UniPathway" id="UPA00070">
    <property type="reaction ID" value="UER00945"/>
</dbReference>
<comment type="cofactor">
    <cofactor evidence="11 12">
        <name>FAD</name>
        <dbReference type="ChEBI" id="CHEBI:57692"/>
    </cofactor>
    <text evidence="11 12">Binds 1 FAD per subunit.</text>
</comment>
<comment type="function">
    <text evidence="11">Responsible for channeling the electrons from the oxidation of dihydroorotate from the FMN redox center in the PyrD type B subunit to the ultimate electron acceptor NAD(+).</text>
</comment>
<dbReference type="GO" id="GO:0051537">
    <property type="term" value="F:2 iron, 2 sulfur cluster binding"/>
    <property type="evidence" value="ECO:0007669"/>
    <property type="project" value="UniProtKB-KW"/>
</dbReference>
<evidence type="ECO:0000256" key="1">
    <source>
        <dbReference type="ARBA" id="ARBA00006422"/>
    </source>
</evidence>
<comment type="caution">
    <text evidence="15">The sequence shown here is derived from an EMBL/GenBank/DDBJ whole genome shotgun (WGS) entry which is preliminary data.</text>
</comment>
<dbReference type="PANTHER" id="PTHR43513">
    <property type="entry name" value="DIHYDROOROTATE DEHYDROGENASE B (NAD(+)), ELECTRON TRANSFER SUBUNIT"/>
    <property type="match status" value="1"/>
</dbReference>
<dbReference type="PROSITE" id="PS51384">
    <property type="entry name" value="FAD_FR"/>
    <property type="match status" value="1"/>
</dbReference>
<evidence type="ECO:0000256" key="12">
    <source>
        <dbReference type="PIRSR" id="PIRSR006816-1"/>
    </source>
</evidence>
<keyword evidence="6 11" id="KW-0274">FAD</keyword>
<evidence type="ECO:0000256" key="8">
    <source>
        <dbReference type="ARBA" id="ARBA00022982"/>
    </source>
</evidence>
<evidence type="ECO:0000256" key="2">
    <source>
        <dbReference type="ARBA" id="ARBA00022448"/>
    </source>
</evidence>
<comment type="cofactor">
    <cofactor evidence="11">
        <name>[2Fe-2S] cluster</name>
        <dbReference type="ChEBI" id="CHEBI:190135"/>
    </cofactor>
    <text evidence="11">Binds 1 [2Fe-2S] cluster per subunit.</text>
</comment>
<evidence type="ECO:0000256" key="6">
    <source>
        <dbReference type="ARBA" id="ARBA00022827"/>
    </source>
</evidence>
<name>A0A833L0J5_UNCSA</name>
<feature type="binding site" evidence="11 13">
    <location>
        <position position="238"/>
    </location>
    <ligand>
        <name>[2Fe-2S] cluster</name>
        <dbReference type="ChEBI" id="CHEBI:190135"/>
    </ligand>
</feature>
<dbReference type="NCBIfam" id="NF000798">
    <property type="entry name" value="PRK00054.1-3"/>
    <property type="match status" value="1"/>
</dbReference>
<dbReference type="CDD" id="cd06218">
    <property type="entry name" value="DHOD_e_trans"/>
    <property type="match status" value="1"/>
</dbReference>
<dbReference type="GO" id="GO:0050660">
    <property type="term" value="F:flavin adenine dinucleotide binding"/>
    <property type="evidence" value="ECO:0007669"/>
    <property type="project" value="InterPro"/>
</dbReference>
<dbReference type="InterPro" id="IPR019480">
    <property type="entry name" value="Dihydroorotate_DH_Fe-S-bd"/>
</dbReference>
<evidence type="ECO:0000313" key="16">
    <source>
        <dbReference type="Proteomes" id="UP000488506"/>
    </source>
</evidence>
<dbReference type="PANTHER" id="PTHR43513:SF3">
    <property type="entry name" value="DIHYDROOROTATE DEHYDROGENASE B (NAD(+)), ELECTRON TRANSFER SUBUNIT-RELATED"/>
    <property type="match status" value="1"/>
</dbReference>
<dbReference type="GO" id="GO:0046872">
    <property type="term" value="F:metal ion binding"/>
    <property type="evidence" value="ECO:0007669"/>
    <property type="project" value="UniProtKB-KW"/>
</dbReference>
<keyword evidence="5 11" id="KW-0479">Metal-binding</keyword>
<organism evidence="15 16">
    <name type="scientific">Candidatus Saganbacteria bacterium</name>
    <dbReference type="NCBI Taxonomy" id="2575572"/>
    <lineage>
        <taxon>Bacteria</taxon>
        <taxon>Bacillati</taxon>
        <taxon>Saganbacteria</taxon>
    </lineage>
</organism>
<dbReference type="InterPro" id="IPR008333">
    <property type="entry name" value="Cbr1-like_FAD-bd_dom"/>
</dbReference>